<reference evidence="1 2" key="1">
    <citation type="submission" date="2017-06" db="EMBL/GenBank/DDBJ databases">
        <title>Genome sequencing of cyanobaciteial culture collection at National Institute for Environmental Studies (NIES).</title>
        <authorList>
            <person name="Hirose Y."/>
            <person name="Shimura Y."/>
            <person name="Fujisawa T."/>
            <person name="Nakamura Y."/>
            <person name="Kawachi M."/>
        </authorList>
    </citation>
    <scope>NUCLEOTIDE SEQUENCE [LARGE SCALE GENOMIC DNA]</scope>
    <source>
        <strain evidence="1 2">NIES-37</strain>
    </source>
</reference>
<dbReference type="AlphaFoldDB" id="A0A1Z4N421"/>
<dbReference type="RefSeq" id="WP_096579405.1">
    <property type="nucleotide sequence ID" value="NZ_CAWNJS010000001.1"/>
</dbReference>
<dbReference type="Proteomes" id="UP000218785">
    <property type="component" value="Chromosome"/>
</dbReference>
<evidence type="ECO:0000313" key="1">
    <source>
        <dbReference type="EMBL" id="BAZ00489.1"/>
    </source>
</evidence>
<protein>
    <submittedName>
        <fullName evidence="1">Uncharacterized protein</fullName>
    </submittedName>
</protein>
<sequence>MRTKVTVSLHDEDLLLLERLKQQLEESDVYVVPSTSEVVRLALKVLAQTPQKTIAAIAARVPLRGVGRPKQRLKATQLNKN</sequence>
<gene>
    <name evidence="1" type="ORF">NIES37_44810</name>
</gene>
<dbReference type="KEGG" id="ttq:NIES37_44810"/>
<organism evidence="1 2">
    <name type="scientific">Tolypothrix tenuis PCC 7101</name>
    <dbReference type="NCBI Taxonomy" id="231146"/>
    <lineage>
        <taxon>Bacteria</taxon>
        <taxon>Bacillati</taxon>
        <taxon>Cyanobacteriota</taxon>
        <taxon>Cyanophyceae</taxon>
        <taxon>Nostocales</taxon>
        <taxon>Tolypothrichaceae</taxon>
        <taxon>Tolypothrix</taxon>
    </lineage>
</organism>
<dbReference type="EMBL" id="AP018248">
    <property type="protein sequence ID" value="BAZ00489.1"/>
    <property type="molecule type" value="Genomic_DNA"/>
</dbReference>
<accession>A0A1Z4N421</accession>
<name>A0A1Z4N421_9CYAN</name>
<proteinExistence type="predicted"/>
<evidence type="ECO:0000313" key="2">
    <source>
        <dbReference type="Proteomes" id="UP000218785"/>
    </source>
</evidence>
<keyword evidence="2" id="KW-1185">Reference proteome</keyword>